<dbReference type="EMBL" id="JAVLET010000006">
    <property type="protein sequence ID" value="KAL0469216.1"/>
    <property type="molecule type" value="Genomic_DNA"/>
</dbReference>
<keyword evidence="3" id="KW-1185">Reference proteome</keyword>
<reference evidence="2 3" key="1">
    <citation type="submission" date="2023-09" db="EMBL/GenBank/DDBJ databases">
        <title>Multi-omics analysis of a traditional fermented food reveals byproduct-associated fungal strains for waste-to-food upcycling.</title>
        <authorList>
            <consortium name="Lawrence Berkeley National Laboratory"/>
            <person name="Rekdal V.M."/>
            <person name="Villalobos-Escobedo J.M."/>
            <person name="Rodriguez-Valeron N."/>
            <person name="Garcia M.O."/>
            <person name="Vasquez D.P."/>
            <person name="Damayanti I."/>
            <person name="Sorensen P.M."/>
            <person name="Baidoo E.E."/>
            <person name="De Carvalho A.C."/>
            <person name="Riley R."/>
            <person name="Lipzen A."/>
            <person name="He G."/>
            <person name="Yan M."/>
            <person name="Haridas S."/>
            <person name="Daum C."/>
            <person name="Yoshinaga Y."/>
            <person name="Ng V."/>
            <person name="Grigoriev I.V."/>
            <person name="Munk R."/>
            <person name="Nuraida L."/>
            <person name="Wijaya C.H."/>
            <person name="Morales P.-C."/>
            <person name="Keasling J.D."/>
        </authorList>
    </citation>
    <scope>NUCLEOTIDE SEQUENCE [LARGE SCALE GENOMIC DNA]</scope>
    <source>
        <strain evidence="2 3">FGSC 2613</strain>
    </source>
</reference>
<organism evidence="2 3">
    <name type="scientific">Neurospora intermedia</name>
    <dbReference type="NCBI Taxonomy" id="5142"/>
    <lineage>
        <taxon>Eukaryota</taxon>
        <taxon>Fungi</taxon>
        <taxon>Dikarya</taxon>
        <taxon>Ascomycota</taxon>
        <taxon>Pezizomycotina</taxon>
        <taxon>Sordariomycetes</taxon>
        <taxon>Sordariomycetidae</taxon>
        <taxon>Sordariales</taxon>
        <taxon>Sordariaceae</taxon>
        <taxon>Neurospora</taxon>
    </lineage>
</organism>
<evidence type="ECO:0000256" key="1">
    <source>
        <dbReference type="SAM" id="MobiDB-lite"/>
    </source>
</evidence>
<proteinExistence type="predicted"/>
<sequence length="140" mass="16314">MAARPCMPVPACPDPRRIQREHGVGNPRHSRYPRHFQGECHRLTQICGICLVACRLAEIRMTVVGGLPVRSAVLTAPNNERWRRGFAENRRRKLFGRWVSRRQHKSRIWGRRRSKWREVGAIEDGRSEDAREKGKTDSHK</sequence>
<accession>A0ABR3D942</accession>
<protein>
    <submittedName>
        <fullName evidence="2">Uncharacterized protein</fullName>
    </submittedName>
</protein>
<name>A0ABR3D942_NEUIN</name>
<gene>
    <name evidence="2" type="ORF">QR685DRAFT_573431</name>
</gene>
<comment type="caution">
    <text evidence="2">The sequence shown here is derived from an EMBL/GenBank/DDBJ whole genome shotgun (WGS) entry which is preliminary data.</text>
</comment>
<dbReference type="Proteomes" id="UP001451303">
    <property type="component" value="Unassembled WGS sequence"/>
</dbReference>
<feature type="region of interest" description="Disordered" evidence="1">
    <location>
        <begin position="120"/>
        <end position="140"/>
    </location>
</feature>
<evidence type="ECO:0000313" key="2">
    <source>
        <dbReference type="EMBL" id="KAL0469216.1"/>
    </source>
</evidence>
<evidence type="ECO:0000313" key="3">
    <source>
        <dbReference type="Proteomes" id="UP001451303"/>
    </source>
</evidence>